<name>A0AAV9W840_9PEZI</name>
<sequence length="594" mass="67396">MVSISNLPNEILLKIFENLSTCLPPPRTTQQTRKRDDPWINLPRYAADNGLASACRVNRQFRELVTPILYKNVIIGGFDIRYSALARHRSVTNAHVLTPLIISNHSGRKYIRHVSIQPGTIEAPQGIRTNNLDRRCRALLIYFLWLLDPDQLSSLGTGYSGILPGCLKFNRLKSLMHTHRCPPSLARRWRPPTELNYSPALNVSSFGRLDLLETLKFRLELHSAWVELVSVSKKLKHLSLRPVGDIDIFAEPVTPLPPAKTLENLLRLESLDVQLPLDPSWDTFLPYQLDQFLQVKFLRSLCIRTCFGADVVLDAASPRLDNLTSLAVSGPCSTVFMDRVLYRLPRTLETFAYENNYTDNEKRFVERGAILRHAKTLRLLSLYITGNVQIRTPIDIPLGNVKSPVDAPPANPEDPFSIVDLCSLLQLEEVALSTHYKNISMFSRLPKLRALSILSRYFRLERWMVEYNPTSHTNLWILLQSWMNAVHNTMDPPETEGNSGTAQVQNPNDTGGQGALLEHVSKPHQLKAVKFISFRLVPSQGFNARNDYYILREGVNDTGGSTAIVRGPVQVHEVEREYPDIRIFNPFNEERVGV</sequence>
<keyword evidence="4" id="KW-1185">Reference proteome</keyword>
<evidence type="ECO:0000313" key="3">
    <source>
        <dbReference type="EMBL" id="KAK6503748.1"/>
    </source>
</evidence>
<feature type="compositionally biased region" description="Polar residues" evidence="1">
    <location>
        <begin position="496"/>
        <end position="510"/>
    </location>
</feature>
<comment type="caution">
    <text evidence="3">The sequence shown here is derived from an EMBL/GenBank/DDBJ whole genome shotgun (WGS) entry which is preliminary data.</text>
</comment>
<accession>A0AAV9W840</accession>
<organism evidence="3 4">
    <name type="scientific">Arthrobotrys musiformis</name>
    <dbReference type="NCBI Taxonomy" id="47236"/>
    <lineage>
        <taxon>Eukaryota</taxon>
        <taxon>Fungi</taxon>
        <taxon>Dikarya</taxon>
        <taxon>Ascomycota</taxon>
        <taxon>Pezizomycotina</taxon>
        <taxon>Orbiliomycetes</taxon>
        <taxon>Orbiliales</taxon>
        <taxon>Orbiliaceae</taxon>
        <taxon>Arthrobotrys</taxon>
    </lineage>
</organism>
<feature type="domain" description="F-box" evidence="2">
    <location>
        <begin position="1"/>
        <end position="20"/>
    </location>
</feature>
<dbReference type="Pfam" id="PF12937">
    <property type="entry name" value="F-box-like"/>
    <property type="match status" value="1"/>
</dbReference>
<feature type="region of interest" description="Disordered" evidence="1">
    <location>
        <begin position="490"/>
        <end position="510"/>
    </location>
</feature>
<gene>
    <name evidence="3" type="ORF">TWF481_008752</name>
</gene>
<dbReference type="AlphaFoldDB" id="A0AAV9W840"/>
<dbReference type="InterPro" id="IPR001810">
    <property type="entry name" value="F-box_dom"/>
</dbReference>
<evidence type="ECO:0000256" key="1">
    <source>
        <dbReference type="SAM" id="MobiDB-lite"/>
    </source>
</evidence>
<protein>
    <recommendedName>
        <fullName evidence="2">F-box domain-containing protein</fullName>
    </recommendedName>
</protein>
<proteinExistence type="predicted"/>
<dbReference type="EMBL" id="JAVHJL010000005">
    <property type="protein sequence ID" value="KAK6503748.1"/>
    <property type="molecule type" value="Genomic_DNA"/>
</dbReference>
<evidence type="ECO:0000259" key="2">
    <source>
        <dbReference type="PROSITE" id="PS50181"/>
    </source>
</evidence>
<dbReference type="PROSITE" id="PS50181">
    <property type="entry name" value="FBOX"/>
    <property type="match status" value="1"/>
</dbReference>
<evidence type="ECO:0000313" key="4">
    <source>
        <dbReference type="Proteomes" id="UP001370758"/>
    </source>
</evidence>
<dbReference type="Proteomes" id="UP001370758">
    <property type="component" value="Unassembled WGS sequence"/>
</dbReference>
<reference evidence="3 4" key="1">
    <citation type="submission" date="2023-08" db="EMBL/GenBank/DDBJ databases">
        <authorList>
            <person name="Palmer J.M."/>
        </authorList>
    </citation>
    <scope>NUCLEOTIDE SEQUENCE [LARGE SCALE GENOMIC DNA]</scope>
    <source>
        <strain evidence="3 4">TWF481</strain>
    </source>
</reference>